<protein>
    <submittedName>
        <fullName evidence="1">UPF0280 family protein</fullName>
    </submittedName>
</protein>
<dbReference type="Gene3D" id="3.10.520.10">
    <property type="entry name" value="ApbE-like domains"/>
    <property type="match status" value="1"/>
</dbReference>
<accession>A0AA42C7E5</accession>
<gene>
    <name evidence="1" type="ORF">N2K84_02095</name>
</gene>
<dbReference type="EMBL" id="JAPAAF010000002">
    <property type="protein sequence ID" value="MCW0481501.1"/>
    <property type="molecule type" value="Genomic_DNA"/>
</dbReference>
<organism evidence="1 2">
    <name type="scientific">Gaoshiqia sediminis</name>
    <dbReference type="NCBI Taxonomy" id="2986998"/>
    <lineage>
        <taxon>Bacteria</taxon>
        <taxon>Pseudomonadati</taxon>
        <taxon>Bacteroidota</taxon>
        <taxon>Bacteroidia</taxon>
        <taxon>Marinilabiliales</taxon>
        <taxon>Prolixibacteraceae</taxon>
        <taxon>Gaoshiqia</taxon>
    </lineage>
</organism>
<proteinExistence type="predicted"/>
<evidence type="ECO:0000313" key="2">
    <source>
        <dbReference type="Proteomes" id="UP001163821"/>
    </source>
</evidence>
<dbReference type="InterPro" id="IPR003374">
    <property type="entry name" value="ApbE-like_sf"/>
</dbReference>
<dbReference type="AlphaFoldDB" id="A0AA42C7E5"/>
<keyword evidence="2" id="KW-1185">Reference proteome</keyword>
<dbReference type="InterPro" id="IPR007183">
    <property type="entry name" value="UPF0280"/>
</dbReference>
<dbReference type="SUPFAM" id="SSF143631">
    <property type="entry name" value="ApbE-like"/>
    <property type="match status" value="1"/>
</dbReference>
<dbReference type="PIRSF" id="PIRSF006421">
    <property type="entry name" value="UCP006421"/>
    <property type="match status" value="1"/>
</dbReference>
<evidence type="ECO:0000313" key="1">
    <source>
        <dbReference type="EMBL" id="MCW0481501.1"/>
    </source>
</evidence>
<dbReference type="Proteomes" id="UP001163821">
    <property type="component" value="Unassembled WGS sequence"/>
</dbReference>
<sequence>MTNLTYNMIFEPRTYRNSFSKERFQSFVITYKDSDLWVGIDHSSFKEEMAEFALKKLTGIRDELEAYIAVDPFFKKSLKPCPVQETAPQMARQMAAAAEKAGVGPMAAVAGMFSEIIGQALLENFTIGELVIENGGDIFLKLQNPLIMSIFAGESPLSGMVGLEITPEQTPMGICTSAGTVGPSMSFGKADAVMIACKETALADAFATGLGNLIKKPGDVEKVLKRTETFPAIIAAVLICEDQIGIRGEFEMKLLS</sequence>
<comment type="caution">
    <text evidence="1">The sequence shown here is derived from an EMBL/GenBank/DDBJ whole genome shotgun (WGS) entry which is preliminary data.</text>
</comment>
<reference evidence="1" key="1">
    <citation type="submission" date="2022-10" db="EMBL/GenBank/DDBJ databases">
        <title>Gaoshiqiia sediminis gen. nov., sp. nov., isolated from coastal sediment.</title>
        <authorList>
            <person name="Yu W.X."/>
            <person name="Mu D.S."/>
            <person name="Du J.Z."/>
            <person name="Liang Y.Q."/>
        </authorList>
    </citation>
    <scope>NUCLEOTIDE SEQUENCE</scope>
    <source>
        <strain evidence="1">A06</strain>
    </source>
</reference>
<name>A0AA42C7E5_9BACT</name>
<dbReference type="RefSeq" id="WP_282590111.1">
    <property type="nucleotide sequence ID" value="NZ_JAPAAF010000002.1"/>
</dbReference>